<evidence type="ECO:0000256" key="2">
    <source>
        <dbReference type="ARBA" id="ARBA00010157"/>
    </source>
</evidence>
<feature type="transmembrane region" description="Helical" evidence="7">
    <location>
        <begin position="546"/>
        <end position="567"/>
    </location>
</feature>
<feature type="domain" description="SSD" evidence="8">
    <location>
        <begin position="235"/>
        <end position="340"/>
    </location>
</feature>
<feature type="transmembrane region" description="Helical" evidence="7">
    <location>
        <begin position="187"/>
        <end position="203"/>
    </location>
</feature>
<keyword evidence="3" id="KW-1003">Cell membrane</keyword>
<dbReference type="PROSITE" id="PS50156">
    <property type="entry name" value="SSD"/>
    <property type="match status" value="2"/>
</dbReference>
<dbReference type="SUPFAM" id="SSF82866">
    <property type="entry name" value="Multidrug efflux transporter AcrB transmembrane domain"/>
    <property type="match status" value="2"/>
</dbReference>
<comment type="subcellular location">
    <subcellularLocation>
        <location evidence="1">Cell membrane</location>
        <topology evidence="1">Multi-pass membrane protein</topology>
    </subcellularLocation>
</comment>
<dbReference type="InterPro" id="IPR004869">
    <property type="entry name" value="MMPL_dom"/>
</dbReference>
<proteinExistence type="inferred from homology"/>
<dbReference type="Proteomes" id="UP000655868">
    <property type="component" value="Unassembled WGS sequence"/>
</dbReference>
<accession>A0A934NMV3</accession>
<keyword evidence="4 7" id="KW-0812">Transmembrane</keyword>
<dbReference type="PANTHER" id="PTHR33406">
    <property type="entry name" value="MEMBRANE PROTEIN MJ1562-RELATED"/>
    <property type="match status" value="1"/>
</dbReference>
<dbReference type="AlphaFoldDB" id="A0A934NMV3"/>
<keyword evidence="6 7" id="KW-0472">Membrane</keyword>
<reference evidence="9" key="1">
    <citation type="submission" date="2020-12" db="EMBL/GenBank/DDBJ databases">
        <title>Antrihabitans popcorni sp. nov. and Antrihabitans auranticaus sp. nov., isolated from a larva cave.</title>
        <authorList>
            <person name="Lee S.D."/>
            <person name="Kim I.S."/>
        </authorList>
    </citation>
    <scope>NUCLEOTIDE SEQUENCE</scope>
    <source>
        <strain evidence="9">YC3-6</strain>
    </source>
</reference>
<comment type="caution">
    <text evidence="9">The sequence shown here is derived from an EMBL/GenBank/DDBJ whole genome shotgun (WGS) entry which is preliminary data.</text>
</comment>
<evidence type="ECO:0000256" key="6">
    <source>
        <dbReference type="ARBA" id="ARBA00023136"/>
    </source>
</evidence>
<dbReference type="RefSeq" id="WP_199702601.1">
    <property type="nucleotide sequence ID" value="NZ_JAEMNV010000001.1"/>
</dbReference>
<dbReference type="GO" id="GO:0005886">
    <property type="term" value="C:plasma membrane"/>
    <property type="evidence" value="ECO:0007669"/>
    <property type="project" value="UniProtKB-SubCell"/>
</dbReference>
<evidence type="ECO:0000256" key="3">
    <source>
        <dbReference type="ARBA" id="ARBA00022475"/>
    </source>
</evidence>
<evidence type="ECO:0000313" key="10">
    <source>
        <dbReference type="Proteomes" id="UP000655868"/>
    </source>
</evidence>
<keyword evidence="10" id="KW-1185">Reference proteome</keyword>
<dbReference type="InterPro" id="IPR050545">
    <property type="entry name" value="Mycobact_MmpL"/>
</dbReference>
<feature type="transmembrane region" description="Helical" evidence="7">
    <location>
        <begin position="26"/>
        <end position="43"/>
    </location>
</feature>
<feature type="transmembrane region" description="Helical" evidence="7">
    <location>
        <begin position="210"/>
        <end position="231"/>
    </location>
</feature>
<feature type="transmembrane region" description="Helical" evidence="7">
    <location>
        <begin position="243"/>
        <end position="265"/>
    </location>
</feature>
<organism evidence="9 10">
    <name type="scientific">Antrihabitans stalagmiti</name>
    <dbReference type="NCBI Taxonomy" id="2799499"/>
    <lineage>
        <taxon>Bacteria</taxon>
        <taxon>Bacillati</taxon>
        <taxon>Actinomycetota</taxon>
        <taxon>Actinomycetes</taxon>
        <taxon>Mycobacteriales</taxon>
        <taxon>Nocardiaceae</taxon>
        <taxon>Antrihabitans</taxon>
    </lineage>
</organism>
<feature type="transmembrane region" description="Helical" evidence="7">
    <location>
        <begin position="377"/>
        <end position="395"/>
    </location>
</feature>
<name>A0A934NMV3_9NOCA</name>
<gene>
    <name evidence="9" type="ORF">JGU71_04325</name>
</gene>
<feature type="transmembrane region" description="Helical" evidence="7">
    <location>
        <begin position="522"/>
        <end position="539"/>
    </location>
</feature>
<evidence type="ECO:0000256" key="5">
    <source>
        <dbReference type="ARBA" id="ARBA00022989"/>
    </source>
</evidence>
<feature type="transmembrane region" description="Helical" evidence="7">
    <location>
        <begin position="579"/>
        <end position="602"/>
    </location>
</feature>
<dbReference type="Gene3D" id="1.20.1640.10">
    <property type="entry name" value="Multidrug efflux transporter AcrB transmembrane domain"/>
    <property type="match status" value="2"/>
</dbReference>
<evidence type="ECO:0000256" key="4">
    <source>
        <dbReference type="ARBA" id="ARBA00022692"/>
    </source>
</evidence>
<sequence>MSSLKLNAADAVGRFARIPAGRKSKWIVLVVWIIALLAVGGLASKLTGAQTNDAVEWLPGGAESTQAFEAAQTFQDADESPAVVVYERPSGITPADLATAQADVAAFKTSDRVIAEKVLGPVPSEDGQALQILLPVRTGGGSWPDIAEIVAELKQPLSDRPDGLAFHVTGPVGYAAGYGEAFKGADGILLLAAAAVVIVILLISYGPVLWLLPLTAAIFGLTIAQGVVYLATKGGVTVTAMGASTLMVLVFGAGTDYALLLVARYREELRRHDDKHEAMAVALQRAVPAILASAATVVVGTLAFLVADMNSTKGLGPVCAIGIVVSFGVMTTLLPALLVICGRWVFWPRHPEVGSSEPTNGIWERIGKAISIRPRTIWVATTAVLLLGTAGVIGFDRDGIAAKDSFVGEADPVAGEEILGRHFDIGTGNPFVVVGSADRVSVVESALTRVDGLGSVKAPVVKDGLFYIEGTLADPPDSNAAEATIDRTRDVVHGIEGADAKVGGSTAVLLDSKRAAERDNKVIVPLVLVLILLILMVLLRAVLAPVLLIATVVLSFFTALGLSRWLFELFGFEGADPSLPLLGFVFMVALGVDYNIFLMTRVREEAVQHGTRRAALIALASTGSVITSAGLVLAGTFAVLASLSILFLAEIGVLVAVGLLIDALIVRSILVTALNLDLGPKIWWPSALARQPEKPLFVDAENANAEEDDKREFARLN</sequence>
<evidence type="ECO:0000256" key="7">
    <source>
        <dbReference type="SAM" id="Phobius"/>
    </source>
</evidence>
<feature type="transmembrane region" description="Helical" evidence="7">
    <location>
        <begin position="645"/>
        <end position="666"/>
    </location>
</feature>
<dbReference type="EMBL" id="JAEMNV010000001">
    <property type="protein sequence ID" value="MBJ8338104.1"/>
    <property type="molecule type" value="Genomic_DNA"/>
</dbReference>
<evidence type="ECO:0000256" key="1">
    <source>
        <dbReference type="ARBA" id="ARBA00004651"/>
    </source>
</evidence>
<protein>
    <submittedName>
        <fullName evidence="9">MMPL family transporter</fullName>
    </submittedName>
</protein>
<feature type="transmembrane region" description="Helical" evidence="7">
    <location>
        <begin position="315"/>
        <end position="340"/>
    </location>
</feature>
<dbReference type="PANTHER" id="PTHR33406:SF6">
    <property type="entry name" value="MEMBRANE PROTEIN YDGH-RELATED"/>
    <property type="match status" value="1"/>
</dbReference>
<feature type="transmembrane region" description="Helical" evidence="7">
    <location>
        <begin position="286"/>
        <end position="309"/>
    </location>
</feature>
<feature type="transmembrane region" description="Helical" evidence="7">
    <location>
        <begin position="614"/>
        <end position="639"/>
    </location>
</feature>
<evidence type="ECO:0000313" key="9">
    <source>
        <dbReference type="EMBL" id="MBJ8338104.1"/>
    </source>
</evidence>
<feature type="domain" description="SSD" evidence="8">
    <location>
        <begin position="526"/>
        <end position="676"/>
    </location>
</feature>
<evidence type="ECO:0000259" key="8">
    <source>
        <dbReference type="PROSITE" id="PS50156"/>
    </source>
</evidence>
<dbReference type="Pfam" id="PF03176">
    <property type="entry name" value="MMPL"/>
    <property type="match status" value="2"/>
</dbReference>
<dbReference type="InterPro" id="IPR000731">
    <property type="entry name" value="SSD"/>
</dbReference>
<keyword evidence="5 7" id="KW-1133">Transmembrane helix</keyword>
<comment type="similarity">
    <text evidence="2">Belongs to the resistance-nodulation-cell division (RND) (TC 2.A.6) family. MmpL subfamily.</text>
</comment>